<reference evidence="5" key="2">
    <citation type="journal article" date="2007" name="PLoS Biol.">
        <title>Survey sequencing and comparative analysis of the elephant shark (Callorhinchus milii) genome.</title>
        <authorList>
            <person name="Venkatesh B."/>
            <person name="Kirkness E.F."/>
            <person name="Loh Y.H."/>
            <person name="Halpern A.L."/>
            <person name="Lee A.P."/>
            <person name="Johnson J."/>
            <person name="Dandona N."/>
            <person name="Viswanathan L.D."/>
            <person name="Tay A."/>
            <person name="Venter J.C."/>
            <person name="Strausberg R.L."/>
            <person name="Brenner S."/>
        </authorList>
    </citation>
    <scope>NUCLEOTIDE SEQUENCE [LARGE SCALE GENOMIC DNA]</scope>
</reference>
<dbReference type="Ensembl" id="ENSCMIT00000047149.1">
    <property type="protein sequence ID" value="ENSCMIP00000046487.1"/>
    <property type="gene ID" value="ENSCMIG00000019125.1"/>
</dbReference>
<keyword evidence="2" id="KW-0677">Repeat</keyword>
<evidence type="ECO:0000256" key="2">
    <source>
        <dbReference type="ARBA" id="ARBA00022737"/>
    </source>
</evidence>
<dbReference type="PROSITE" id="PS51450">
    <property type="entry name" value="LRR"/>
    <property type="match status" value="1"/>
</dbReference>
<dbReference type="AlphaFoldDB" id="A0A4W3JUK1"/>
<dbReference type="InterPro" id="IPR003591">
    <property type="entry name" value="Leu-rich_rpt_typical-subtyp"/>
</dbReference>
<reference evidence="5" key="3">
    <citation type="journal article" date="2014" name="Nature">
        <title>Elephant shark genome provides unique insights into gnathostome evolution.</title>
        <authorList>
            <consortium name="International Elephant Shark Genome Sequencing Consortium"/>
            <person name="Venkatesh B."/>
            <person name="Lee A.P."/>
            <person name="Ravi V."/>
            <person name="Maurya A.K."/>
            <person name="Lian M.M."/>
            <person name="Swann J.B."/>
            <person name="Ohta Y."/>
            <person name="Flajnik M.F."/>
            <person name="Sutoh Y."/>
            <person name="Kasahara M."/>
            <person name="Hoon S."/>
            <person name="Gangu V."/>
            <person name="Roy S.W."/>
            <person name="Irimia M."/>
            <person name="Korzh V."/>
            <person name="Kondrychyn I."/>
            <person name="Lim Z.W."/>
            <person name="Tay B.H."/>
            <person name="Tohari S."/>
            <person name="Kong K.W."/>
            <person name="Ho S."/>
            <person name="Lorente-Galdos B."/>
            <person name="Quilez J."/>
            <person name="Marques-Bonet T."/>
            <person name="Raney B.J."/>
            <person name="Ingham P.W."/>
            <person name="Tay A."/>
            <person name="Hillier L.W."/>
            <person name="Minx P."/>
            <person name="Boehm T."/>
            <person name="Wilson R.K."/>
            <person name="Brenner S."/>
            <person name="Warren W.C."/>
        </authorList>
    </citation>
    <scope>NUCLEOTIDE SEQUENCE [LARGE SCALE GENOMIC DNA]</scope>
</reference>
<name>A0A4W3JUK1_CALMI</name>
<proteinExistence type="predicted"/>
<dbReference type="PANTHER" id="PTHR45712">
    <property type="entry name" value="AGAP008170-PA"/>
    <property type="match status" value="1"/>
</dbReference>
<dbReference type="InterPro" id="IPR050333">
    <property type="entry name" value="SLRP"/>
</dbReference>
<organism evidence="4 5">
    <name type="scientific">Callorhinchus milii</name>
    <name type="common">Ghost shark</name>
    <dbReference type="NCBI Taxonomy" id="7868"/>
    <lineage>
        <taxon>Eukaryota</taxon>
        <taxon>Metazoa</taxon>
        <taxon>Chordata</taxon>
        <taxon>Craniata</taxon>
        <taxon>Vertebrata</taxon>
        <taxon>Chondrichthyes</taxon>
        <taxon>Holocephali</taxon>
        <taxon>Chimaeriformes</taxon>
        <taxon>Callorhinchidae</taxon>
        <taxon>Callorhinchus</taxon>
    </lineage>
</organism>
<accession>A0A4W3JUK1</accession>
<reference evidence="4" key="5">
    <citation type="submission" date="2025-09" db="UniProtKB">
        <authorList>
            <consortium name="Ensembl"/>
        </authorList>
    </citation>
    <scope>IDENTIFICATION</scope>
</reference>
<dbReference type="SUPFAM" id="SSF52058">
    <property type="entry name" value="L domain-like"/>
    <property type="match status" value="1"/>
</dbReference>
<evidence type="ECO:0000256" key="1">
    <source>
        <dbReference type="ARBA" id="ARBA00022614"/>
    </source>
</evidence>
<feature type="chain" id="PRO_5021419955" evidence="3">
    <location>
        <begin position="39"/>
        <end position="265"/>
    </location>
</feature>
<keyword evidence="1" id="KW-0433">Leucine-rich repeat</keyword>
<reference evidence="4" key="4">
    <citation type="submission" date="2025-08" db="UniProtKB">
        <authorList>
            <consortium name="Ensembl"/>
        </authorList>
    </citation>
    <scope>IDENTIFICATION</scope>
</reference>
<dbReference type="Proteomes" id="UP000314986">
    <property type="component" value="Unassembled WGS sequence"/>
</dbReference>
<dbReference type="PANTHER" id="PTHR45712:SF22">
    <property type="entry name" value="INSULIN-LIKE GROWTH FACTOR-BINDING PROTEIN COMPLEX ACID LABILE SUBUNIT"/>
    <property type="match status" value="1"/>
</dbReference>
<dbReference type="Gene3D" id="3.80.10.10">
    <property type="entry name" value="Ribonuclease Inhibitor"/>
    <property type="match status" value="2"/>
</dbReference>
<dbReference type="InterPro" id="IPR032675">
    <property type="entry name" value="LRR_dom_sf"/>
</dbReference>
<reference evidence="5" key="1">
    <citation type="journal article" date="2006" name="Science">
        <title>Ancient noncoding elements conserved in the human genome.</title>
        <authorList>
            <person name="Venkatesh B."/>
            <person name="Kirkness E.F."/>
            <person name="Loh Y.H."/>
            <person name="Halpern A.L."/>
            <person name="Lee A.P."/>
            <person name="Johnson J."/>
            <person name="Dandona N."/>
            <person name="Viswanathan L.D."/>
            <person name="Tay A."/>
            <person name="Venter J.C."/>
            <person name="Strausberg R.L."/>
            <person name="Brenner S."/>
        </authorList>
    </citation>
    <scope>NUCLEOTIDE SEQUENCE [LARGE SCALE GENOMIC DNA]</scope>
</reference>
<dbReference type="GO" id="GO:0005615">
    <property type="term" value="C:extracellular space"/>
    <property type="evidence" value="ECO:0007669"/>
    <property type="project" value="TreeGrafter"/>
</dbReference>
<keyword evidence="5" id="KW-1185">Reference proteome</keyword>
<keyword evidence="3" id="KW-0732">Signal</keyword>
<evidence type="ECO:0000256" key="3">
    <source>
        <dbReference type="SAM" id="SignalP"/>
    </source>
</evidence>
<dbReference type="Pfam" id="PF13855">
    <property type="entry name" value="LRR_8"/>
    <property type="match status" value="2"/>
</dbReference>
<protein>
    <submittedName>
        <fullName evidence="4">Leucine rich repeat containing 70</fullName>
    </submittedName>
</protein>
<evidence type="ECO:0000313" key="4">
    <source>
        <dbReference type="Ensembl" id="ENSCMIP00000046487.1"/>
    </source>
</evidence>
<dbReference type="InterPro" id="IPR001611">
    <property type="entry name" value="Leu-rich_rpt"/>
</dbReference>
<dbReference type="SMART" id="SM00369">
    <property type="entry name" value="LRR_TYP"/>
    <property type="match status" value="6"/>
</dbReference>
<sequence>FSGILSTRTIFSSIHRCCLPKVVSLLGAFLLLLSQGHALDCTLVCQLCTRTQIQCFNLGLISVPRNFPKTITLITLSRNNISRLIPTDFRGFNRLSALFLDNTGLVYVHPQAFFDLSNLYYLHLNHNQIQHFHPGTFKGLTKLHYLYLQHNQIISIPGGLFSDLTAIRYLHLEQNHLGILGSEAFANMPNLHTLLQFLYLQGNLLTRIPSHTFGGLKHVKRLALSKNPIDQVHPFAFIGLENLEFLYLDNHMHLTPERDDCVFMV</sequence>
<evidence type="ECO:0000313" key="5">
    <source>
        <dbReference type="Proteomes" id="UP000314986"/>
    </source>
</evidence>
<dbReference type="GeneTree" id="ENSGT00940000163637"/>
<feature type="signal peptide" evidence="3">
    <location>
        <begin position="1"/>
        <end position="38"/>
    </location>
</feature>